<keyword evidence="3" id="KW-1185">Reference proteome</keyword>
<dbReference type="AlphaFoldDB" id="R0LQQ8"/>
<accession>R0LQQ8</accession>
<dbReference type="EMBL" id="KB742810">
    <property type="protein sequence ID" value="EOB04075.1"/>
    <property type="molecule type" value="Genomic_DNA"/>
</dbReference>
<gene>
    <name evidence="2" type="ORF">Anapl_04643</name>
</gene>
<evidence type="ECO:0000256" key="1">
    <source>
        <dbReference type="SAM" id="MobiDB-lite"/>
    </source>
</evidence>
<evidence type="ECO:0000313" key="3">
    <source>
        <dbReference type="Proteomes" id="UP000296049"/>
    </source>
</evidence>
<protein>
    <submittedName>
        <fullName evidence="2">Uncharacterized protein</fullName>
    </submittedName>
</protein>
<proteinExistence type="predicted"/>
<dbReference type="Proteomes" id="UP000296049">
    <property type="component" value="Unassembled WGS sequence"/>
</dbReference>
<evidence type="ECO:0000313" key="2">
    <source>
        <dbReference type="EMBL" id="EOB04075.1"/>
    </source>
</evidence>
<feature type="region of interest" description="Disordered" evidence="1">
    <location>
        <begin position="139"/>
        <end position="166"/>
    </location>
</feature>
<name>R0LQQ8_ANAPL</name>
<organism evidence="2 3">
    <name type="scientific">Anas platyrhynchos</name>
    <name type="common">Mallard</name>
    <name type="synonym">Anas boschas</name>
    <dbReference type="NCBI Taxonomy" id="8839"/>
    <lineage>
        <taxon>Eukaryota</taxon>
        <taxon>Metazoa</taxon>
        <taxon>Chordata</taxon>
        <taxon>Craniata</taxon>
        <taxon>Vertebrata</taxon>
        <taxon>Euteleostomi</taxon>
        <taxon>Archelosauria</taxon>
        <taxon>Archosauria</taxon>
        <taxon>Dinosauria</taxon>
        <taxon>Saurischia</taxon>
        <taxon>Theropoda</taxon>
        <taxon>Coelurosauria</taxon>
        <taxon>Aves</taxon>
        <taxon>Neognathae</taxon>
        <taxon>Galloanserae</taxon>
        <taxon>Anseriformes</taxon>
        <taxon>Anatidae</taxon>
        <taxon>Anatinae</taxon>
        <taxon>Anas</taxon>
    </lineage>
</organism>
<sequence length="224" mass="25691">MPKSQMCQDCYSTALAQKYRQLLEKTPHTFCHSAKKSLEGIKRRTHSKLFSESQHKTQLWKPYYTEEFSGDKTVFCGYIDKVKTSDPESDHPTEDTENSQVFHKQYHSDTFSPPQKRLQACELGLARAHVYQTKGFSAKNGQVSEKGGSKPKKHICKSGEKRSGLWSGTQANEAMDDSGQTFSLEGRPHKKHWCPDINPVTFEWFIINLNWQLTWLSITILSTI</sequence>
<reference evidence="3" key="1">
    <citation type="journal article" date="2013" name="Nat. Genet.">
        <title>The duck genome and transcriptome provide insight into an avian influenza virus reservoir species.</title>
        <authorList>
            <person name="Huang Y."/>
            <person name="Li Y."/>
            <person name="Burt D.W."/>
            <person name="Chen H."/>
            <person name="Zhang Y."/>
            <person name="Qian W."/>
            <person name="Kim H."/>
            <person name="Gan S."/>
            <person name="Zhao Y."/>
            <person name="Li J."/>
            <person name="Yi K."/>
            <person name="Feng H."/>
            <person name="Zhu P."/>
            <person name="Li B."/>
            <person name="Liu Q."/>
            <person name="Fairley S."/>
            <person name="Magor K.E."/>
            <person name="Du Z."/>
            <person name="Hu X."/>
            <person name="Goodman L."/>
            <person name="Tafer H."/>
            <person name="Vignal A."/>
            <person name="Lee T."/>
            <person name="Kim K.W."/>
            <person name="Sheng Z."/>
            <person name="An Y."/>
            <person name="Searle S."/>
            <person name="Herrero J."/>
            <person name="Groenen M.A."/>
            <person name="Crooijmans R.P."/>
            <person name="Faraut T."/>
            <person name="Cai Q."/>
            <person name="Webster R.G."/>
            <person name="Aldridge J.R."/>
            <person name="Warren W.C."/>
            <person name="Bartschat S."/>
            <person name="Kehr S."/>
            <person name="Marz M."/>
            <person name="Stadler P.F."/>
            <person name="Smith J."/>
            <person name="Kraus R.H."/>
            <person name="Zhao Y."/>
            <person name="Ren L."/>
            <person name="Fei J."/>
            <person name="Morisson M."/>
            <person name="Kaiser P."/>
            <person name="Griffin D.K."/>
            <person name="Rao M."/>
            <person name="Pitel F."/>
            <person name="Wang J."/>
            <person name="Li N."/>
        </authorList>
    </citation>
    <scope>NUCLEOTIDE SEQUENCE [LARGE SCALE GENOMIC DNA]</scope>
</reference>